<reference evidence="1 2" key="1">
    <citation type="journal article" date="2024" name="Chem. Sci.">
        <title>Discovery of megapolipeptins by genome mining of a Burkholderiales bacteria collection.</title>
        <authorList>
            <person name="Paulo B.S."/>
            <person name="Recchia M.J.J."/>
            <person name="Lee S."/>
            <person name="Fergusson C.H."/>
            <person name="Romanowski S.B."/>
            <person name="Hernandez A."/>
            <person name="Krull N."/>
            <person name="Liu D.Y."/>
            <person name="Cavanagh H."/>
            <person name="Bos A."/>
            <person name="Gray C.A."/>
            <person name="Murphy B.T."/>
            <person name="Linington R.G."/>
            <person name="Eustaquio A.S."/>
        </authorList>
    </citation>
    <scope>NUCLEOTIDE SEQUENCE [LARGE SCALE GENOMIC DNA]</scope>
    <source>
        <strain evidence="1 2">RL17-350-BIC-A</strain>
    </source>
</reference>
<protein>
    <submittedName>
        <fullName evidence="1">Uncharacterized protein</fullName>
    </submittedName>
</protein>
<organism evidence="1 2">
    <name type="scientific">Paraburkholderia dipogonis</name>
    <dbReference type="NCBI Taxonomy" id="1211383"/>
    <lineage>
        <taxon>Bacteria</taxon>
        <taxon>Pseudomonadati</taxon>
        <taxon>Pseudomonadota</taxon>
        <taxon>Betaproteobacteria</taxon>
        <taxon>Burkholderiales</taxon>
        <taxon>Burkholderiaceae</taxon>
        <taxon>Paraburkholderia</taxon>
    </lineage>
</organism>
<dbReference type="EMBL" id="JAQQEZ010000001">
    <property type="protein sequence ID" value="MFL9999671.1"/>
    <property type="molecule type" value="Genomic_DNA"/>
</dbReference>
<name>A0ABW9AJX0_9BURK</name>
<keyword evidence="2" id="KW-1185">Reference proteome</keyword>
<comment type="caution">
    <text evidence="1">The sequence shown here is derived from an EMBL/GenBank/DDBJ whole genome shotgun (WGS) entry which is preliminary data.</text>
</comment>
<accession>A0ABW9AJX0</accession>
<gene>
    <name evidence="1" type="ORF">PQR57_01445</name>
</gene>
<dbReference type="RefSeq" id="WP_408175134.1">
    <property type="nucleotide sequence ID" value="NZ_JAQQEZ010000001.1"/>
</dbReference>
<sequence length="65" mass="7234">MDIASQLGDFSAVKERYIRSDFPAWSIMVSGAEEITPKSRGVFLPGCKGGLHGRLKMFVHYDMQA</sequence>
<evidence type="ECO:0000313" key="2">
    <source>
        <dbReference type="Proteomes" id="UP001629230"/>
    </source>
</evidence>
<dbReference type="Proteomes" id="UP001629230">
    <property type="component" value="Unassembled WGS sequence"/>
</dbReference>
<evidence type="ECO:0000313" key="1">
    <source>
        <dbReference type="EMBL" id="MFL9999671.1"/>
    </source>
</evidence>
<proteinExistence type="predicted"/>